<name>A0A6A5QKI5_AMPQU</name>
<dbReference type="EMBL" id="ML979135">
    <property type="protein sequence ID" value="KAF1915892.1"/>
    <property type="molecule type" value="Genomic_DNA"/>
</dbReference>
<evidence type="ECO:0000313" key="1">
    <source>
        <dbReference type="EMBL" id="KAF1915892.1"/>
    </source>
</evidence>
<gene>
    <name evidence="1" type="ORF">BDU57DRAFT_515685</name>
</gene>
<protein>
    <submittedName>
        <fullName evidence="1">Uncharacterized protein</fullName>
    </submittedName>
</protein>
<dbReference type="OrthoDB" id="10468781at2759"/>
<accession>A0A6A5QKI5</accession>
<reference evidence="1" key="1">
    <citation type="journal article" date="2020" name="Stud. Mycol.">
        <title>101 Dothideomycetes genomes: a test case for predicting lifestyles and emergence of pathogens.</title>
        <authorList>
            <person name="Haridas S."/>
            <person name="Albert R."/>
            <person name="Binder M."/>
            <person name="Bloem J."/>
            <person name="Labutti K."/>
            <person name="Salamov A."/>
            <person name="Andreopoulos B."/>
            <person name="Baker S."/>
            <person name="Barry K."/>
            <person name="Bills G."/>
            <person name="Bluhm B."/>
            <person name="Cannon C."/>
            <person name="Castanera R."/>
            <person name="Culley D."/>
            <person name="Daum C."/>
            <person name="Ezra D."/>
            <person name="Gonzalez J."/>
            <person name="Henrissat B."/>
            <person name="Kuo A."/>
            <person name="Liang C."/>
            <person name="Lipzen A."/>
            <person name="Lutzoni F."/>
            <person name="Magnuson J."/>
            <person name="Mondo S."/>
            <person name="Nolan M."/>
            <person name="Ohm R."/>
            <person name="Pangilinan J."/>
            <person name="Park H.-J."/>
            <person name="Ramirez L."/>
            <person name="Alfaro M."/>
            <person name="Sun H."/>
            <person name="Tritt A."/>
            <person name="Yoshinaga Y."/>
            <person name="Zwiers L.-H."/>
            <person name="Turgeon B."/>
            <person name="Goodwin S."/>
            <person name="Spatafora J."/>
            <person name="Crous P."/>
            <person name="Grigoriev I."/>
        </authorList>
    </citation>
    <scope>NUCLEOTIDE SEQUENCE</scope>
    <source>
        <strain evidence="1">HMLAC05119</strain>
    </source>
</reference>
<proteinExistence type="predicted"/>
<dbReference type="Proteomes" id="UP000800096">
    <property type="component" value="Unassembled WGS sequence"/>
</dbReference>
<evidence type="ECO:0000313" key="2">
    <source>
        <dbReference type="Proteomes" id="UP000800096"/>
    </source>
</evidence>
<organism evidence="1 2">
    <name type="scientific">Ampelomyces quisqualis</name>
    <name type="common">Powdery mildew agent</name>
    <dbReference type="NCBI Taxonomy" id="50730"/>
    <lineage>
        <taxon>Eukaryota</taxon>
        <taxon>Fungi</taxon>
        <taxon>Dikarya</taxon>
        <taxon>Ascomycota</taxon>
        <taxon>Pezizomycotina</taxon>
        <taxon>Dothideomycetes</taxon>
        <taxon>Pleosporomycetidae</taxon>
        <taxon>Pleosporales</taxon>
        <taxon>Pleosporineae</taxon>
        <taxon>Phaeosphaeriaceae</taxon>
        <taxon>Ampelomyces</taxon>
    </lineage>
</organism>
<sequence>MIEEKKRYIRRIKNLDVDSEIGSETLITLQEQGSRLLNAEESPRQALIADEDAVQGLRGLKRANRLVRINNSFVTTGTAIEEEADHLENKQAIRERRDVGRAAKWQGWKDNRVHKFASVPLRCGATAQDVLDRARFQFEEDSEDEALEDIIQNNLDELLEALQILKEAALASDAEFSWPQGIIARK</sequence>
<dbReference type="AlphaFoldDB" id="A0A6A5QKI5"/>
<keyword evidence="2" id="KW-1185">Reference proteome</keyword>